<organism evidence="2 3">
    <name type="scientific">Glycomyces harbinensis</name>
    <dbReference type="NCBI Taxonomy" id="58114"/>
    <lineage>
        <taxon>Bacteria</taxon>
        <taxon>Bacillati</taxon>
        <taxon>Actinomycetota</taxon>
        <taxon>Actinomycetes</taxon>
        <taxon>Glycomycetales</taxon>
        <taxon>Glycomycetaceae</taxon>
        <taxon>Glycomyces</taxon>
    </lineage>
</organism>
<feature type="transmembrane region" description="Helical" evidence="1">
    <location>
        <begin position="12"/>
        <end position="32"/>
    </location>
</feature>
<feature type="transmembrane region" description="Helical" evidence="1">
    <location>
        <begin position="95"/>
        <end position="116"/>
    </location>
</feature>
<gene>
    <name evidence="2" type="ORF">SAMN05216270_11589</name>
</gene>
<dbReference type="AlphaFoldDB" id="A0A1G7B241"/>
<protein>
    <submittedName>
        <fullName evidence="2">Uncharacterized protein</fullName>
    </submittedName>
</protein>
<name>A0A1G7B241_9ACTN</name>
<proteinExistence type="predicted"/>
<evidence type="ECO:0000313" key="2">
    <source>
        <dbReference type="EMBL" id="SDE20990.1"/>
    </source>
</evidence>
<feature type="transmembrane region" description="Helical" evidence="1">
    <location>
        <begin position="66"/>
        <end position="83"/>
    </location>
</feature>
<dbReference type="STRING" id="58114.SAMN05216270_11589"/>
<keyword evidence="1" id="KW-0812">Transmembrane</keyword>
<keyword evidence="3" id="KW-1185">Reference proteome</keyword>
<feature type="transmembrane region" description="Helical" evidence="1">
    <location>
        <begin position="38"/>
        <end position="59"/>
    </location>
</feature>
<evidence type="ECO:0000256" key="1">
    <source>
        <dbReference type="SAM" id="Phobius"/>
    </source>
</evidence>
<keyword evidence="1" id="KW-0472">Membrane</keyword>
<dbReference type="EMBL" id="FNAD01000015">
    <property type="protein sequence ID" value="SDE20990.1"/>
    <property type="molecule type" value="Genomic_DNA"/>
</dbReference>
<sequence>MQKLYAAAVRPAFAAIAVCASVAIALLLARAVPDTPLVWGAAAALAVFGALIPALVALLHRSRRPRLRIGAAAVAAMTAHAAATNDLVAPYPQAALTAVGAVLALATATVVLLAAAEARAARPGRDRI</sequence>
<keyword evidence="1" id="KW-1133">Transmembrane helix</keyword>
<dbReference type="Proteomes" id="UP000198949">
    <property type="component" value="Unassembled WGS sequence"/>
</dbReference>
<evidence type="ECO:0000313" key="3">
    <source>
        <dbReference type="Proteomes" id="UP000198949"/>
    </source>
</evidence>
<reference evidence="3" key="1">
    <citation type="submission" date="2016-10" db="EMBL/GenBank/DDBJ databases">
        <authorList>
            <person name="Varghese N."/>
            <person name="Submissions S."/>
        </authorList>
    </citation>
    <scope>NUCLEOTIDE SEQUENCE [LARGE SCALE GENOMIC DNA]</scope>
    <source>
        <strain evidence="3">CGMCC 4.3516</strain>
    </source>
</reference>
<accession>A0A1G7B241</accession>
<dbReference type="RefSeq" id="WP_091039507.1">
    <property type="nucleotide sequence ID" value="NZ_FNAD01000015.1"/>
</dbReference>